<dbReference type="PANTHER" id="PTHR30487">
    <property type="entry name" value="TYPE 4 PREPILIN-LIKE PROTEINS LEADER PEPTIDE-PROCESSING ENZYME"/>
    <property type="match status" value="1"/>
</dbReference>
<protein>
    <submittedName>
        <fullName evidence="3">Unannotated protein</fullName>
    </submittedName>
</protein>
<feature type="transmembrane region" description="Helical" evidence="1">
    <location>
        <begin position="83"/>
        <end position="102"/>
    </location>
</feature>
<evidence type="ECO:0000256" key="1">
    <source>
        <dbReference type="SAM" id="Phobius"/>
    </source>
</evidence>
<keyword evidence="1" id="KW-1133">Transmembrane helix</keyword>
<feature type="domain" description="Prepilin peptidase A24 N-terminal" evidence="2">
    <location>
        <begin position="27"/>
        <end position="103"/>
    </location>
</feature>
<dbReference type="InterPro" id="IPR050882">
    <property type="entry name" value="Prepilin_peptidase/N-MTase"/>
</dbReference>
<dbReference type="AlphaFoldDB" id="A0A6J6NIR9"/>
<feature type="transmembrane region" description="Helical" evidence="1">
    <location>
        <begin position="108"/>
        <end position="125"/>
    </location>
</feature>
<dbReference type="EMBL" id="CAEZXM010000054">
    <property type="protein sequence ID" value="CAB4684565.1"/>
    <property type="molecule type" value="Genomic_DNA"/>
</dbReference>
<name>A0A6J6NIR9_9ZZZZ</name>
<dbReference type="InterPro" id="IPR010627">
    <property type="entry name" value="Prepilin_pept_A24_N"/>
</dbReference>
<reference evidence="3" key="1">
    <citation type="submission" date="2020-05" db="EMBL/GenBank/DDBJ databases">
        <authorList>
            <person name="Chiriac C."/>
            <person name="Salcher M."/>
            <person name="Ghai R."/>
            <person name="Kavagutti S V."/>
        </authorList>
    </citation>
    <scope>NUCLEOTIDE SEQUENCE</scope>
</reference>
<keyword evidence="1" id="KW-0472">Membrane</keyword>
<dbReference type="GO" id="GO:0004190">
    <property type="term" value="F:aspartic-type endopeptidase activity"/>
    <property type="evidence" value="ECO:0007669"/>
    <property type="project" value="TreeGrafter"/>
</dbReference>
<evidence type="ECO:0000259" key="2">
    <source>
        <dbReference type="Pfam" id="PF06750"/>
    </source>
</evidence>
<gene>
    <name evidence="3" type="ORF">UFOPK2366_00416</name>
</gene>
<sequence>MPISVEAHHAGGLPTAVWITLLIVFAGYTASFVCVVLERRLVGGKPTGRSVCACGKQIPLYRNIPIVSWLLQRGRAACCGARIPAWYFGAEAITVTAAVALALTPARWVGGLIGVALATVATCLWHRARFGAPRRNH</sequence>
<proteinExistence type="predicted"/>
<feature type="transmembrane region" description="Helical" evidence="1">
    <location>
        <begin position="16"/>
        <end position="37"/>
    </location>
</feature>
<evidence type="ECO:0000313" key="3">
    <source>
        <dbReference type="EMBL" id="CAB4684565.1"/>
    </source>
</evidence>
<dbReference type="GO" id="GO:0006465">
    <property type="term" value="P:signal peptide processing"/>
    <property type="evidence" value="ECO:0007669"/>
    <property type="project" value="TreeGrafter"/>
</dbReference>
<organism evidence="3">
    <name type="scientific">freshwater metagenome</name>
    <dbReference type="NCBI Taxonomy" id="449393"/>
    <lineage>
        <taxon>unclassified sequences</taxon>
        <taxon>metagenomes</taxon>
        <taxon>ecological metagenomes</taxon>
    </lineage>
</organism>
<dbReference type="PANTHER" id="PTHR30487:SF0">
    <property type="entry name" value="PREPILIN LEADER PEPTIDASE_N-METHYLTRANSFERASE-RELATED"/>
    <property type="match status" value="1"/>
</dbReference>
<dbReference type="GO" id="GO:0005886">
    <property type="term" value="C:plasma membrane"/>
    <property type="evidence" value="ECO:0007669"/>
    <property type="project" value="TreeGrafter"/>
</dbReference>
<keyword evidence="1" id="KW-0812">Transmembrane</keyword>
<accession>A0A6J6NIR9</accession>
<dbReference type="Pfam" id="PF06750">
    <property type="entry name" value="A24_N_bact"/>
    <property type="match status" value="1"/>
</dbReference>